<dbReference type="Gene3D" id="3.30.2320.10">
    <property type="entry name" value="hypothetical protein PF0899 domain"/>
    <property type="match status" value="1"/>
</dbReference>
<dbReference type="Gene3D" id="3.30.2400.30">
    <property type="match status" value="1"/>
</dbReference>
<sequence>MSYLNRAQAALPQELWGQIDETARSAARDRLTGRRFLDLDGPYGLGLTSIEVGTDDYCRTPGKGEAGAVMSHAISVPMLRKTCQLSVRRIQAYMDMGQLLDLSPVEDAAEAVADREEEFIYYGQPDFHLYGLMNAPERHEGKLSDWSQSDQALNDVLAAVEKLEESGYHGPYALVAGHTYYNNLFRRYENTDMLQLQHLNNLCELGVYKAPVEGVAVVDSHVGRLVQGQDLMVGYESNDGIHYHLFVNESIVLQLQEPQAVCTMTD</sequence>
<evidence type="ECO:0000313" key="5">
    <source>
        <dbReference type="Proteomes" id="UP001575181"/>
    </source>
</evidence>
<dbReference type="PANTHER" id="PTHR37165:SF1">
    <property type="entry name" value="TYPE 1 ENCAPSULIN SHELL PROTEIN"/>
    <property type="match status" value="1"/>
</dbReference>
<name>A0ABV4TR64_9GAMM</name>
<dbReference type="Proteomes" id="UP001575181">
    <property type="component" value="Unassembled WGS sequence"/>
</dbReference>
<dbReference type="InterPro" id="IPR007544">
    <property type="entry name" value="ENCAP"/>
</dbReference>
<dbReference type="RefSeq" id="WP_373654287.1">
    <property type="nucleotide sequence ID" value="NZ_JBGUAW010000001.1"/>
</dbReference>
<dbReference type="Pfam" id="PF04454">
    <property type="entry name" value="Linocin_M18"/>
    <property type="match status" value="1"/>
</dbReference>
<proteinExistence type="inferred from homology"/>
<comment type="caution">
    <text evidence="4">The sequence shown here is derived from an EMBL/GenBank/DDBJ whole genome shotgun (WGS) entry which is preliminary data.</text>
</comment>
<evidence type="ECO:0000256" key="1">
    <source>
        <dbReference type="ARBA" id="ARBA00033738"/>
    </source>
</evidence>
<evidence type="ECO:0000313" key="4">
    <source>
        <dbReference type="EMBL" id="MFA9459502.1"/>
    </source>
</evidence>
<reference evidence="4 5" key="1">
    <citation type="submission" date="2024-08" db="EMBL/GenBank/DDBJ databases">
        <title>Whole-genome sequencing of halo(alkali)philic microorganisms from hypersaline lakes.</title>
        <authorList>
            <person name="Sorokin D.Y."/>
            <person name="Merkel A.Y."/>
            <person name="Messina E."/>
            <person name="Yakimov M."/>
        </authorList>
    </citation>
    <scope>NUCLEOTIDE SEQUENCE [LARGE SCALE GENOMIC DNA]</scope>
    <source>
        <strain evidence="4 5">Cl-TMA</strain>
    </source>
</reference>
<dbReference type="NCBIfam" id="NF041155">
    <property type="entry name" value="encap_f1"/>
    <property type="match status" value="1"/>
</dbReference>
<protein>
    <submittedName>
        <fullName evidence="4">Family 1 encapsulin nanocompartment shell protein</fullName>
    </submittedName>
</protein>
<keyword evidence="3" id="KW-1284">Encapsulin nanocompartment</keyword>
<gene>
    <name evidence="4" type="ORF">ACERLL_01510</name>
</gene>
<accession>A0ABV4TR64</accession>
<dbReference type="PANTHER" id="PTHR37165">
    <property type="entry name" value="PEPTIDASE U56 FAMILY"/>
    <property type="match status" value="1"/>
</dbReference>
<organism evidence="4 5">
    <name type="scientific">Thiohalorhabdus methylotrophus</name>
    <dbReference type="NCBI Taxonomy" id="3242694"/>
    <lineage>
        <taxon>Bacteria</taxon>
        <taxon>Pseudomonadati</taxon>
        <taxon>Pseudomonadota</taxon>
        <taxon>Gammaproteobacteria</taxon>
        <taxon>Thiohalorhabdales</taxon>
        <taxon>Thiohalorhabdaceae</taxon>
        <taxon>Thiohalorhabdus</taxon>
    </lineage>
</organism>
<keyword evidence="5" id="KW-1185">Reference proteome</keyword>
<evidence type="ECO:0000256" key="3">
    <source>
        <dbReference type="ARBA" id="ARBA00033787"/>
    </source>
</evidence>
<dbReference type="PIRSF" id="PIRSF019254">
    <property type="entry name" value="CFP29"/>
    <property type="match status" value="1"/>
</dbReference>
<comment type="similarity">
    <text evidence="2">Belongs to the encapsulin family. Family 1 subfamily.</text>
</comment>
<dbReference type="InterPro" id="IPR051429">
    <property type="entry name" value="Encapsulin_nc"/>
</dbReference>
<dbReference type="EMBL" id="JBGUAW010000001">
    <property type="protein sequence ID" value="MFA9459502.1"/>
    <property type="molecule type" value="Genomic_DNA"/>
</dbReference>
<evidence type="ECO:0000256" key="2">
    <source>
        <dbReference type="ARBA" id="ARBA00033743"/>
    </source>
</evidence>
<comment type="subcellular location">
    <subcellularLocation>
        <location evidence="1">Encapsulin nanocompartment</location>
    </subcellularLocation>
</comment>